<accession>A0A2N9XPS2</accession>
<dbReference type="GO" id="GO:0006506">
    <property type="term" value="P:GPI anchor biosynthetic process"/>
    <property type="evidence" value="ECO:0007669"/>
    <property type="project" value="TreeGrafter"/>
</dbReference>
<organism evidence="2 3">
    <name type="scientific">Snodgrassella alvi</name>
    <dbReference type="NCBI Taxonomy" id="1196083"/>
    <lineage>
        <taxon>Bacteria</taxon>
        <taxon>Pseudomonadati</taxon>
        <taxon>Pseudomonadota</taxon>
        <taxon>Betaproteobacteria</taxon>
        <taxon>Neisseriales</taxon>
        <taxon>Neisseriaceae</taxon>
        <taxon>Snodgrassella</taxon>
    </lineage>
</organism>
<sequence length="248" mass="28553">MNTYTIATYNIHKGMSALNQKVQLSQMASALQQLAPDILFLQEVQGLNSKRAENIPDFPQQPHYQILSERLDYHVSYGRTARYKYRDHGNAILSRHPIITCHNLDISVNNLEQRGLLHCEIQLPQWSRSLVCLCAHLNLREPDRIKQYQTISDYIESEIDPANPLILAGDFNDWRQRSYDSLGLKLNMYDAFCTYPNAPKTFPARLPILSLDRIFTRHLSVLEAKPLSGLPWQKLSDHLPLYAIIAPE</sequence>
<proteinExistence type="predicted"/>
<dbReference type="InterPro" id="IPR005135">
    <property type="entry name" value="Endo/exonuclease/phosphatase"/>
</dbReference>
<evidence type="ECO:0000313" key="3">
    <source>
        <dbReference type="Proteomes" id="UP000231484"/>
    </source>
</evidence>
<dbReference type="Pfam" id="PF03372">
    <property type="entry name" value="Exo_endo_phos"/>
    <property type="match status" value="1"/>
</dbReference>
<dbReference type="PANTHER" id="PTHR14859">
    <property type="entry name" value="CALCOFLUOR WHITE HYPERSENSITIVE PROTEIN PRECURSOR"/>
    <property type="match status" value="1"/>
</dbReference>
<dbReference type="Proteomes" id="UP000231484">
    <property type="component" value="Unassembled WGS sequence"/>
</dbReference>
<dbReference type="SUPFAM" id="SSF56219">
    <property type="entry name" value="DNase I-like"/>
    <property type="match status" value="1"/>
</dbReference>
<evidence type="ECO:0000313" key="2">
    <source>
        <dbReference type="EMBL" id="PIT50327.1"/>
    </source>
</evidence>
<dbReference type="EMBL" id="MEIQ01000041">
    <property type="protein sequence ID" value="PIT50327.1"/>
    <property type="molecule type" value="Genomic_DNA"/>
</dbReference>
<dbReference type="InterPro" id="IPR036691">
    <property type="entry name" value="Endo/exonu/phosph_ase_sf"/>
</dbReference>
<name>A0A2N9XPS2_9NEIS</name>
<gene>
    <name evidence="2" type="ORF">BHC48_06310</name>
</gene>
<dbReference type="AlphaFoldDB" id="A0A2N9XPS2"/>
<reference evidence="2 3" key="1">
    <citation type="journal article" date="2017" name="MBio">
        <title>Type VI secretion-mediated competition in the bee gut microbiome.</title>
        <authorList>
            <person name="Steele M.I."/>
            <person name="Kwong W.K."/>
            <person name="Powell J.E."/>
            <person name="Whiteley M."/>
            <person name="Moran N.A."/>
        </authorList>
    </citation>
    <scope>NUCLEOTIDE SEQUENCE [LARGE SCALE GENOMIC DNA]</scope>
    <source>
        <strain evidence="2 3">Occ4-2</strain>
    </source>
</reference>
<comment type="caution">
    <text evidence="2">The sequence shown here is derived from an EMBL/GenBank/DDBJ whole genome shotgun (WGS) entry which is preliminary data.</text>
</comment>
<dbReference type="PANTHER" id="PTHR14859:SF1">
    <property type="entry name" value="PGAP2-INTERACTING PROTEIN"/>
    <property type="match status" value="1"/>
</dbReference>
<dbReference type="GO" id="GO:0003824">
    <property type="term" value="F:catalytic activity"/>
    <property type="evidence" value="ECO:0007669"/>
    <property type="project" value="InterPro"/>
</dbReference>
<evidence type="ECO:0000259" key="1">
    <source>
        <dbReference type="Pfam" id="PF03372"/>
    </source>
</evidence>
<dbReference type="InterPro" id="IPR051916">
    <property type="entry name" value="GPI-anchor_lipid_remodeler"/>
</dbReference>
<feature type="domain" description="Endonuclease/exonuclease/phosphatase" evidence="1">
    <location>
        <begin position="7"/>
        <end position="238"/>
    </location>
</feature>
<protein>
    <recommendedName>
        <fullName evidence="1">Endonuclease/exonuclease/phosphatase domain-containing protein</fullName>
    </recommendedName>
</protein>
<dbReference type="Gene3D" id="3.60.10.10">
    <property type="entry name" value="Endonuclease/exonuclease/phosphatase"/>
    <property type="match status" value="1"/>
</dbReference>
<dbReference type="GO" id="GO:0016020">
    <property type="term" value="C:membrane"/>
    <property type="evidence" value="ECO:0007669"/>
    <property type="project" value="GOC"/>
</dbReference>